<accession>A0A9W3D867</accession>
<gene>
    <name evidence="2" type="primary">LOC130508437</name>
</gene>
<reference evidence="2" key="2">
    <citation type="submission" date="2025-08" db="UniProtKB">
        <authorList>
            <consortium name="RefSeq"/>
        </authorList>
    </citation>
    <scope>IDENTIFICATION</scope>
    <source>
        <tissue evidence="2">Leaf</tissue>
    </source>
</reference>
<evidence type="ECO:0000313" key="1">
    <source>
        <dbReference type="Proteomes" id="UP000504610"/>
    </source>
</evidence>
<sequence>MEDQYCAVIREERFHFSSFKELAIHALINLRFLGAFREDRDLRKAEVEFAKAENMTEQSDEIYARPKRTWFMIEKEMKLVAKAEKDSAGNPCGNELISADIAEDLVIIYPHNLLPRELTIFRIPYLTRNPMRGKSNKCKYTPVLSLLRKHTTICIIIPGSEILQAGKPEKRKRTRVSNNT</sequence>
<dbReference type="KEGG" id="rsz:130508437"/>
<keyword evidence="1" id="KW-1185">Reference proteome</keyword>
<reference evidence="1" key="1">
    <citation type="journal article" date="2019" name="Database">
        <title>The radish genome database (RadishGD): an integrated information resource for radish genomics.</title>
        <authorList>
            <person name="Yu H.J."/>
            <person name="Baek S."/>
            <person name="Lee Y.J."/>
            <person name="Cho A."/>
            <person name="Mun J.H."/>
        </authorList>
    </citation>
    <scope>NUCLEOTIDE SEQUENCE [LARGE SCALE GENOMIC DNA]</scope>
    <source>
        <strain evidence="1">cv. WK10039</strain>
    </source>
</reference>
<dbReference type="RefSeq" id="XP_056859937.1">
    <property type="nucleotide sequence ID" value="XM_057003957.1"/>
</dbReference>
<dbReference type="Proteomes" id="UP000504610">
    <property type="component" value="Chromosome 2"/>
</dbReference>
<dbReference type="GeneID" id="130508437"/>
<dbReference type="AlphaFoldDB" id="A0A9W3D867"/>
<protein>
    <submittedName>
        <fullName evidence="2">Uncharacterized protein LOC130508437</fullName>
    </submittedName>
</protein>
<organism evidence="1 2">
    <name type="scientific">Raphanus sativus</name>
    <name type="common">Radish</name>
    <name type="synonym">Raphanus raphanistrum var. sativus</name>
    <dbReference type="NCBI Taxonomy" id="3726"/>
    <lineage>
        <taxon>Eukaryota</taxon>
        <taxon>Viridiplantae</taxon>
        <taxon>Streptophyta</taxon>
        <taxon>Embryophyta</taxon>
        <taxon>Tracheophyta</taxon>
        <taxon>Spermatophyta</taxon>
        <taxon>Magnoliopsida</taxon>
        <taxon>eudicotyledons</taxon>
        <taxon>Gunneridae</taxon>
        <taxon>Pentapetalae</taxon>
        <taxon>rosids</taxon>
        <taxon>malvids</taxon>
        <taxon>Brassicales</taxon>
        <taxon>Brassicaceae</taxon>
        <taxon>Brassiceae</taxon>
        <taxon>Raphanus</taxon>
    </lineage>
</organism>
<proteinExistence type="predicted"/>
<name>A0A9W3D867_RAPSA</name>
<evidence type="ECO:0000313" key="2">
    <source>
        <dbReference type="RefSeq" id="XP_056859937.1"/>
    </source>
</evidence>
<dbReference type="OrthoDB" id="10259843at2759"/>